<dbReference type="EMBL" id="CP048268">
    <property type="protein sequence ID" value="QYN53311.1"/>
    <property type="molecule type" value="Genomic_DNA"/>
</dbReference>
<keyword evidence="3" id="KW-1185">Reference proteome</keyword>
<feature type="transmembrane region" description="Helical" evidence="1">
    <location>
        <begin position="115"/>
        <end position="140"/>
    </location>
</feature>
<dbReference type="Proteomes" id="UP000826550">
    <property type="component" value="Chromosome"/>
</dbReference>
<feature type="transmembrane region" description="Helical" evidence="1">
    <location>
        <begin position="87"/>
        <end position="109"/>
    </location>
</feature>
<gene>
    <name evidence="2" type="ORF">GYM71_07720</name>
</gene>
<dbReference type="Pfam" id="PF22564">
    <property type="entry name" value="HAAS"/>
    <property type="match status" value="1"/>
</dbReference>
<dbReference type="RefSeq" id="WP_220220050.1">
    <property type="nucleotide sequence ID" value="NZ_CP048268.1"/>
</dbReference>
<evidence type="ECO:0000256" key="1">
    <source>
        <dbReference type="SAM" id="Phobius"/>
    </source>
</evidence>
<keyword evidence="1" id="KW-0812">Transmembrane</keyword>
<accession>A0ABX8WDU2</accession>
<keyword evidence="1" id="KW-1133">Transmembrane helix</keyword>
<feature type="transmembrane region" description="Helical" evidence="1">
    <location>
        <begin position="152"/>
        <end position="173"/>
    </location>
</feature>
<evidence type="ECO:0000313" key="2">
    <source>
        <dbReference type="EMBL" id="QYN53311.1"/>
    </source>
</evidence>
<reference evidence="2 3" key="1">
    <citation type="submission" date="2020-01" db="EMBL/GenBank/DDBJ databases">
        <title>Vast differences in strain-level diversity in the gut microbiota of two closely related honey bee species.</title>
        <authorList>
            <person name="Ellegaard K.M."/>
            <person name="Suenami S."/>
            <person name="Miyazaki R."/>
            <person name="Engel P."/>
        </authorList>
    </citation>
    <scope>NUCLEOTIDE SEQUENCE [LARGE SCALE GENOMIC DNA]</scope>
    <source>
        <strain evidence="2 3">ESL0416</strain>
    </source>
</reference>
<evidence type="ECO:0000313" key="3">
    <source>
        <dbReference type="Proteomes" id="UP000826550"/>
    </source>
</evidence>
<proteinExistence type="predicted"/>
<sequence>MSKIIEDYIKELNQKLEDLPESDRQDVIDYYHEFLLDGDFQTEQAIIEDLGTPKMLARKVLADYSASADSQSTKQSRKSSHSNLKTIWLILLGVLAAPIGIPLAIVFAFVMIAVLVIFCAVFIAFVAFVLALITGGIFVLVKTFGLLCSSNWATGMFYVGLSLALTTIGIMLLPIIGKFVQFLLARCATLFRYLGGKIFKRHYFKTRSTSGIEE</sequence>
<name>A0ABX8WDU2_9LACO</name>
<organism evidence="2 3">
    <name type="scientific">Lactobacillus panisapium</name>
    <dbReference type="NCBI Taxonomy" id="2012495"/>
    <lineage>
        <taxon>Bacteria</taxon>
        <taxon>Bacillati</taxon>
        <taxon>Bacillota</taxon>
        <taxon>Bacilli</taxon>
        <taxon>Lactobacillales</taxon>
        <taxon>Lactobacillaceae</taxon>
        <taxon>Lactobacillus</taxon>
    </lineage>
</organism>
<protein>
    <submittedName>
        <fullName evidence="2">DUF1700 domain-containing protein</fullName>
    </submittedName>
</protein>
<keyword evidence="1" id="KW-0472">Membrane</keyword>